<organism evidence="1">
    <name type="scientific">Micrurus corallinus</name>
    <name type="common">Brazilian coral snake</name>
    <dbReference type="NCBI Taxonomy" id="54390"/>
    <lineage>
        <taxon>Eukaryota</taxon>
        <taxon>Metazoa</taxon>
        <taxon>Chordata</taxon>
        <taxon>Craniata</taxon>
        <taxon>Vertebrata</taxon>
        <taxon>Euteleostomi</taxon>
        <taxon>Lepidosauria</taxon>
        <taxon>Squamata</taxon>
        <taxon>Bifurcata</taxon>
        <taxon>Unidentata</taxon>
        <taxon>Episquamata</taxon>
        <taxon>Toxicofera</taxon>
        <taxon>Serpentes</taxon>
        <taxon>Colubroidea</taxon>
        <taxon>Elapidae</taxon>
        <taxon>Elapinae</taxon>
        <taxon>Micrurus</taxon>
    </lineage>
</organism>
<proteinExistence type="predicted"/>
<sequence length="101" mass="11696">MRKQKEKNLETNYRGNIYMERQKPCFTTSICDLVLFFNEFGKGNTVLYFWPTAACIFVSIPLLKIKTGDQRCLTDIFFLEVHSITSAKMTPVIYSLPICTL</sequence>
<name>A0A2D4EN85_MICCO</name>
<protein>
    <submittedName>
        <fullName evidence="1">Uncharacterized protein</fullName>
    </submittedName>
</protein>
<reference evidence="1" key="1">
    <citation type="submission" date="2017-07" db="EMBL/GenBank/DDBJ databases">
        <authorList>
            <person name="Mikheyev A."/>
            <person name="Grau M."/>
        </authorList>
    </citation>
    <scope>NUCLEOTIDE SEQUENCE</scope>
    <source>
        <tissue evidence="1">Venom_gland</tissue>
    </source>
</reference>
<accession>A0A2D4EN85</accession>
<dbReference type="EMBL" id="IACJ01000295">
    <property type="protein sequence ID" value="LAA36677.1"/>
    <property type="molecule type" value="Transcribed_RNA"/>
</dbReference>
<dbReference type="EMBL" id="IACJ01000296">
    <property type="protein sequence ID" value="LAA36680.1"/>
    <property type="molecule type" value="Transcribed_RNA"/>
</dbReference>
<reference evidence="1" key="2">
    <citation type="submission" date="2017-11" db="EMBL/GenBank/DDBJ databases">
        <title>Coralsnake Venomics: Analyses of Venom Gland Transcriptomes and Proteomes of Six Brazilian Taxa.</title>
        <authorList>
            <person name="Aird S.D."/>
            <person name="Jorge da Silva N."/>
            <person name="Qiu L."/>
            <person name="Villar-Briones A."/>
            <person name="Aparecida-Saddi V."/>
            <person name="Campos-Telles M.P."/>
            <person name="Grau M."/>
            <person name="Mikheyev A.S."/>
        </authorList>
    </citation>
    <scope>NUCLEOTIDE SEQUENCE</scope>
    <source>
        <tissue evidence="1">Venom_gland</tissue>
    </source>
</reference>
<evidence type="ECO:0000313" key="1">
    <source>
        <dbReference type="EMBL" id="LAA36680.1"/>
    </source>
</evidence>
<dbReference type="AlphaFoldDB" id="A0A2D4EN85"/>